<sequence length="86" mass="9226">MAAGVPPDALGRRVSCGTDYGTVRYVGSVAQTAGKQEFPCRPMETGCFLAPMRVSRDSEIHLLPMHKTQTGVCVTLGQARTRAGSW</sequence>
<dbReference type="SUPFAM" id="SSF74924">
    <property type="entry name" value="Cap-Gly domain"/>
    <property type="match status" value="1"/>
</dbReference>
<reference evidence="1" key="1">
    <citation type="submission" date="2020-10" db="EMBL/GenBank/DDBJ databases">
        <title>Catharus ustulatus (Swainson's thrush) genome, bCatUst1, primary haplotype v2.</title>
        <authorList>
            <person name="Delmore K."/>
            <person name="Vafadar M."/>
            <person name="Formenti G."/>
            <person name="Chow W."/>
            <person name="Pelan S."/>
            <person name="Howe K."/>
            <person name="Rhie A."/>
            <person name="Mountcastle J."/>
            <person name="Haase B."/>
            <person name="Fedrigo O."/>
            <person name="Jarvis E.D."/>
        </authorList>
    </citation>
    <scope>NUCLEOTIDE SEQUENCE [LARGE SCALE GENOMIC DNA]</scope>
</reference>
<accession>A0A8C3XYU0</accession>
<dbReference type="InterPro" id="IPR036859">
    <property type="entry name" value="CAP-Gly_dom_sf"/>
</dbReference>
<keyword evidence="2" id="KW-1185">Reference proteome</keyword>
<reference evidence="1" key="3">
    <citation type="submission" date="2025-09" db="UniProtKB">
        <authorList>
            <consortium name="Ensembl"/>
        </authorList>
    </citation>
    <scope>IDENTIFICATION</scope>
</reference>
<protein>
    <submittedName>
        <fullName evidence="1">Uncharacterized protein</fullName>
    </submittedName>
</protein>
<reference evidence="1" key="2">
    <citation type="submission" date="2025-08" db="UniProtKB">
        <authorList>
            <consortium name="Ensembl"/>
        </authorList>
    </citation>
    <scope>IDENTIFICATION</scope>
</reference>
<dbReference type="Proteomes" id="UP000694563">
    <property type="component" value="Chromosome 3"/>
</dbReference>
<dbReference type="Ensembl" id="ENSCUST00005003291.1">
    <property type="protein sequence ID" value="ENSCUSP00005003128.1"/>
    <property type="gene ID" value="ENSCUSG00005002117.1"/>
</dbReference>
<evidence type="ECO:0000313" key="2">
    <source>
        <dbReference type="Proteomes" id="UP000694563"/>
    </source>
</evidence>
<proteinExistence type="predicted"/>
<organism evidence="1 2">
    <name type="scientific">Catharus ustulatus</name>
    <name type="common">Russet-backed thrush</name>
    <name type="synonym">Hylocichla ustulatus</name>
    <dbReference type="NCBI Taxonomy" id="91951"/>
    <lineage>
        <taxon>Eukaryota</taxon>
        <taxon>Metazoa</taxon>
        <taxon>Chordata</taxon>
        <taxon>Craniata</taxon>
        <taxon>Vertebrata</taxon>
        <taxon>Euteleostomi</taxon>
        <taxon>Archelosauria</taxon>
        <taxon>Archosauria</taxon>
        <taxon>Dinosauria</taxon>
        <taxon>Saurischia</taxon>
        <taxon>Theropoda</taxon>
        <taxon>Coelurosauria</taxon>
        <taxon>Aves</taxon>
        <taxon>Neognathae</taxon>
        <taxon>Neoaves</taxon>
        <taxon>Telluraves</taxon>
        <taxon>Australaves</taxon>
        <taxon>Passeriformes</taxon>
        <taxon>Turdidae</taxon>
        <taxon>Catharus</taxon>
    </lineage>
</organism>
<dbReference type="AlphaFoldDB" id="A0A8C3XYU0"/>
<name>A0A8C3XYU0_CATUS</name>
<evidence type="ECO:0000313" key="1">
    <source>
        <dbReference type="Ensembl" id="ENSCUSP00005003128.1"/>
    </source>
</evidence>